<dbReference type="Gene3D" id="3.40.1190.20">
    <property type="match status" value="1"/>
</dbReference>
<comment type="catalytic activity">
    <reaction evidence="2 17">
        <text>(6R)-NADPHX = (6S)-NADPHX</text>
        <dbReference type="Rhea" id="RHEA:32227"/>
        <dbReference type="ChEBI" id="CHEBI:64076"/>
        <dbReference type="ChEBI" id="CHEBI:64077"/>
        <dbReference type="EC" id="5.1.99.6"/>
    </reaction>
</comment>
<dbReference type="InterPro" id="IPR000631">
    <property type="entry name" value="CARKD"/>
</dbReference>
<evidence type="ECO:0000313" key="20">
    <source>
        <dbReference type="EMBL" id="SJZ77575.1"/>
    </source>
</evidence>
<dbReference type="InterPro" id="IPR004443">
    <property type="entry name" value="YjeF_N_dom"/>
</dbReference>
<evidence type="ECO:0000256" key="6">
    <source>
        <dbReference type="ARBA" id="ARBA00022741"/>
    </source>
</evidence>
<feature type="domain" description="YjeF N-terminal" evidence="19">
    <location>
        <begin position="10"/>
        <end position="227"/>
    </location>
</feature>
<dbReference type="PANTHER" id="PTHR12592">
    <property type="entry name" value="ATP-DEPENDENT (S)-NAD(P)H-HYDRATE DEHYDRATASE FAMILY MEMBER"/>
    <property type="match status" value="1"/>
</dbReference>
<dbReference type="EC" id="5.1.99.6" evidence="17"/>
<dbReference type="PROSITE" id="PS51385">
    <property type="entry name" value="YJEF_N"/>
    <property type="match status" value="1"/>
</dbReference>
<gene>
    <name evidence="20" type="ORF">SAMN02745171_01092</name>
</gene>
<feature type="domain" description="YjeF C-terminal" evidence="18">
    <location>
        <begin position="260"/>
        <end position="526"/>
    </location>
</feature>
<comment type="cofactor">
    <cofactor evidence="17">
        <name>K(+)</name>
        <dbReference type="ChEBI" id="CHEBI:29103"/>
    </cofactor>
    <text evidence="17">Binds 1 potassium ion per subunit.</text>
</comment>
<sequence length="527" mass="58844">MRKIFTEANIKNIYSQSLEEGVCSSRELIHLHASQFVTELKMCYEDHLSRPFIIFCGPGHNGSVGLNIALILSEKIDPSRQIEIFLFKPPLGLREESTLLKEQLLTVRNVLLHEIDNQFTPPQIDYRHIVIDALFGTDLQVPLRPDSGFGRLIKYINGNQESNIISVDIPSGLSPDINHETLPECVIQATYTFSLDFPKLSSFFEENRKFYGDLRLLEFNLSETVEETLTTRYFETTDHDIELSLKRNHQSLAPRTRDGVLLIGGTPKNIGSLILATKGALHSGVSHVAVQTSSQEELFLQLKVPEVTIIDSIPLETLGISETTSADKNSIPTRISALLPYTAIGLGCGLTYSSFVKQYLEHLFFSLSDKQFVFDEDAVALLANDEDLFEILPEKSILILSRNAFDKLLKVVSNTEEQRIEQASSFAKRKNIYLILQGYKTAICLPNGSVIFNTGGTSEKVIQGGNYTLMGIVVSLLAQNYSPGTASIIATHLYGLACDLYIGKYSYFSLTASDIINMLPEVFRQIK</sequence>
<dbReference type="Pfam" id="PF01256">
    <property type="entry name" value="Carb_kinase"/>
    <property type="match status" value="1"/>
</dbReference>
<evidence type="ECO:0000256" key="8">
    <source>
        <dbReference type="ARBA" id="ARBA00022857"/>
    </source>
</evidence>
<accession>A0A1T4NEN0</accession>
<dbReference type="InterPro" id="IPR029056">
    <property type="entry name" value="Ribokinase-like"/>
</dbReference>
<keyword evidence="7 17" id="KW-0067">ATP-binding</keyword>
<evidence type="ECO:0000256" key="5">
    <source>
        <dbReference type="ARBA" id="ARBA00022723"/>
    </source>
</evidence>
<keyword evidence="11 17" id="KW-0413">Isomerase</keyword>
<dbReference type="PROSITE" id="PS51383">
    <property type="entry name" value="YJEF_C_3"/>
    <property type="match status" value="1"/>
</dbReference>
<keyword evidence="13" id="KW-0511">Multifunctional enzyme</keyword>
<dbReference type="Proteomes" id="UP000190121">
    <property type="component" value="Unassembled WGS sequence"/>
</dbReference>
<keyword evidence="5 17" id="KW-0479">Metal-binding</keyword>
<keyword evidence="8 17" id="KW-0521">NADP</keyword>
<evidence type="ECO:0000256" key="3">
    <source>
        <dbReference type="ARBA" id="ARBA00006001"/>
    </source>
</evidence>
<keyword evidence="12 17" id="KW-0456">Lyase</keyword>
<evidence type="ECO:0000256" key="7">
    <source>
        <dbReference type="ARBA" id="ARBA00022840"/>
    </source>
</evidence>
<evidence type="ECO:0000256" key="15">
    <source>
        <dbReference type="ARBA" id="ARBA00048238"/>
    </source>
</evidence>
<comment type="similarity">
    <text evidence="4 17">In the C-terminal section; belongs to the NnrD/CARKD family.</text>
</comment>
<proteinExistence type="inferred from homology"/>
<dbReference type="CDD" id="cd01171">
    <property type="entry name" value="YXKO-related"/>
    <property type="match status" value="1"/>
</dbReference>
<dbReference type="PIRSF" id="PIRSF017184">
    <property type="entry name" value="Nnr"/>
    <property type="match status" value="1"/>
</dbReference>
<comment type="function">
    <text evidence="14 17">Bifunctional enzyme that catalyzes the epimerization of the S- and R-forms of NAD(P)HX and the dehydration of the S-form of NAD(P)HX at the expense of ADP, which is converted to AMP. This allows the repair of both epimers of NAD(P)HX, a damaged form of NAD(P)H that is a result of enzymatic or heat-dependent hydration.</text>
</comment>
<dbReference type="GO" id="GO:0052856">
    <property type="term" value="F:NAD(P)HX epimerase activity"/>
    <property type="evidence" value="ECO:0007669"/>
    <property type="project" value="UniProtKB-EC"/>
</dbReference>
<dbReference type="SUPFAM" id="SSF64153">
    <property type="entry name" value="YjeF N-terminal domain-like"/>
    <property type="match status" value="1"/>
</dbReference>
<dbReference type="PANTHER" id="PTHR12592:SF0">
    <property type="entry name" value="ATP-DEPENDENT (S)-NAD(P)H-HYDRATE DEHYDRATASE"/>
    <property type="match status" value="1"/>
</dbReference>
<evidence type="ECO:0000256" key="17">
    <source>
        <dbReference type="PIRNR" id="PIRNR017184"/>
    </source>
</evidence>
<dbReference type="OrthoDB" id="9806925at2"/>
<keyword evidence="21" id="KW-1185">Reference proteome</keyword>
<dbReference type="SUPFAM" id="SSF53613">
    <property type="entry name" value="Ribokinase-like"/>
    <property type="match status" value="1"/>
</dbReference>
<evidence type="ECO:0000256" key="10">
    <source>
        <dbReference type="ARBA" id="ARBA00023027"/>
    </source>
</evidence>
<dbReference type="EMBL" id="FUXE01000010">
    <property type="protein sequence ID" value="SJZ77575.1"/>
    <property type="molecule type" value="Genomic_DNA"/>
</dbReference>
<dbReference type="InterPro" id="IPR036652">
    <property type="entry name" value="YjeF_N_dom_sf"/>
</dbReference>
<evidence type="ECO:0000256" key="11">
    <source>
        <dbReference type="ARBA" id="ARBA00023235"/>
    </source>
</evidence>
<evidence type="ECO:0000259" key="18">
    <source>
        <dbReference type="PROSITE" id="PS51383"/>
    </source>
</evidence>
<comment type="catalytic activity">
    <reaction evidence="15 17">
        <text>(6S)-NADHX + ADP = AMP + phosphate + NADH + H(+)</text>
        <dbReference type="Rhea" id="RHEA:32223"/>
        <dbReference type="ChEBI" id="CHEBI:15378"/>
        <dbReference type="ChEBI" id="CHEBI:43474"/>
        <dbReference type="ChEBI" id="CHEBI:57945"/>
        <dbReference type="ChEBI" id="CHEBI:64074"/>
        <dbReference type="ChEBI" id="CHEBI:456215"/>
        <dbReference type="ChEBI" id="CHEBI:456216"/>
        <dbReference type="EC" id="4.2.1.136"/>
    </reaction>
</comment>
<dbReference type="EC" id="4.2.1.136" evidence="17"/>
<reference evidence="21" key="1">
    <citation type="submission" date="2017-02" db="EMBL/GenBank/DDBJ databases">
        <authorList>
            <person name="Varghese N."/>
            <person name="Submissions S."/>
        </authorList>
    </citation>
    <scope>NUCLEOTIDE SEQUENCE [LARGE SCALE GENOMIC DNA]</scope>
    <source>
        <strain evidence="21">ATCC 51356</strain>
    </source>
</reference>
<keyword evidence="9 17" id="KW-0630">Potassium</keyword>
<comment type="similarity">
    <text evidence="3 17">In the N-terminal section; belongs to the NnrE/AIBP family.</text>
</comment>
<dbReference type="GO" id="GO:0005524">
    <property type="term" value="F:ATP binding"/>
    <property type="evidence" value="ECO:0007669"/>
    <property type="project" value="UniProtKB-UniRule"/>
</dbReference>
<dbReference type="AlphaFoldDB" id="A0A1T4NEN0"/>
<dbReference type="GO" id="GO:0052855">
    <property type="term" value="F:ADP-dependent NAD(P)H-hydrate dehydratase activity"/>
    <property type="evidence" value="ECO:0007669"/>
    <property type="project" value="UniProtKB-UniRule"/>
</dbReference>
<dbReference type="Pfam" id="PF03853">
    <property type="entry name" value="YjeF_N"/>
    <property type="match status" value="1"/>
</dbReference>
<dbReference type="GO" id="GO:0110051">
    <property type="term" value="P:metabolite repair"/>
    <property type="evidence" value="ECO:0007669"/>
    <property type="project" value="TreeGrafter"/>
</dbReference>
<dbReference type="STRING" id="29524.SAMN02745171_01092"/>
<evidence type="ECO:0000256" key="4">
    <source>
        <dbReference type="ARBA" id="ARBA00009524"/>
    </source>
</evidence>
<evidence type="ECO:0000313" key="21">
    <source>
        <dbReference type="Proteomes" id="UP000190121"/>
    </source>
</evidence>
<organism evidence="20 21">
    <name type="scientific">Porphyromonas circumdentaria</name>
    <dbReference type="NCBI Taxonomy" id="29524"/>
    <lineage>
        <taxon>Bacteria</taxon>
        <taxon>Pseudomonadati</taxon>
        <taxon>Bacteroidota</taxon>
        <taxon>Bacteroidia</taxon>
        <taxon>Bacteroidales</taxon>
        <taxon>Porphyromonadaceae</taxon>
        <taxon>Porphyromonas</taxon>
    </lineage>
</organism>
<dbReference type="Gene3D" id="3.40.50.10260">
    <property type="entry name" value="YjeF N-terminal domain"/>
    <property type="match status" value="1"/>
</dbReference>
<evidence type="ECO:0000256" key="16">
    <source>
        <dbReference type="ARBA" id="ARBA00049209"/>
    </source>
</evidence>
<name>A0A1T4NEN0_9PORP</name>
<comment type="catalytic activity">
    <reaction evidence="16 17">
        <text>(6S)-NADPHX + ADP = AMP + phosphate + NADPH + H(+)</text>
        <dbReference type="Rhea" id="RHEA:32235"/>
        <dbReference type="ChEBI" id="CHEBI:15378"/>
        <dbReference type="ChEBI" id="CHEBI:43474"/>
        <dbReference type="ChEBI" id="CHEBI:57783"/>
        <dbReference type="ChEBI" id="CHEBI:64076"/>
        <dbReference type="ChEBI" id="CHEBI:456215"/>
        <dbReference type="ChEBI" id="CHEBI:456216"/>
        <dbReference type="EC" id="4.2.1.136"/>
    </reaction>
</comment>
<keyword evidence="10 17" id="KW-0520">NAD</keyword>
<evidence type="ECO:0000256" key="14">
    <source>
        <dbReference type="ARBA" id="ARBA00025153"/>
    </source>
</evidence>
<evidence type="ECO:0000256" key="1">
    <source>
        <dbReference type="ARBA" id="ARBA00000013"/>
    </source>
</evidence>
<keyword evidence="6 17" id="KW-0547">Nucleotide-binding</keyword>
<evidence type="ECO:0000256" key="13">
    <source>
        <dbReference type="ARBA" id="ARBA00023268"/>
    </source>
</evidence>
<dbReference type="RefSeq" id="WP_078737010.1">
    <property type="nucleotide sequence ID" value="NZ_FUXE01000010.1"/>
</dbReference>
<evidence type="ECO:0000256" key="12">
    <source>
        <dbReference type="ARBA" id="ARBA00023239"/>
    </source>
</evidence>
<dbReference type="GO" id="GO:0046872">
    <property type="term" value="F:metal ion binding"/>
    <property type="evidence" value="ECO:0007669"/>
    <property type="project" value="UniProtKB-UniRule"/>
</dbReference>
<evidence type="ECO:0000259" key="19">
    <source>
        <dbReference type="PROSITE" id="PS51385"/>
    </source>
</evidence>
<evidence type="ECO:0000256" key="9">
    <source>
        <dbReference type="ARBA" id="ARBA00022958"/>
    </source>
</evidence>
<comment type="catalytic activity">
    <reaction evidence="1 17">
        <text>(6R)-NADHX = (6S)-NADHX</text>
        <dbReference type="Rhea" id="RHEA:32215"/>
        <dbReference type="ChEBI" id="CHEBI:64074"/>
        <dbReference type="ChEBI" id="CHEBI:64075"/>
        <dbReference type="EC" id="5.1.99.6"/>
    </reaction>
</comment>
<evidence type="ECO:0000256" key="2">
    <source>
        <dbReference type="ARBA" id="ARBA00000909"/>
    </source>
</evidence>
<protein>
    <recommendedName>
        <fullName evidence="17">Bifunctional NAD(P)H-hydrate repair enzyme</fullName>
    </recommendedName>
    <alternativeName>
        <fullName evidence="17">Nicotinamide nucleotide repair protein</fullName>
    </alternativeName>
    <domain>
        <recommendedName>
            <fullName evidence="17">ADP-dependent (S)-NAD(P)H-hydrate dehydratase</fullName>
            <ecNumber evidence="17">4.2.1.136</ecNumber>
        </recommendedName>
        <alternativeName>
            <fullName evidence="17">ADP-dependent NAD(P)HX dehydratase</fullName>
        </alternativeName>
    </domain>
    <domain>
        <recommendedName>
            <fullName evidence="17">NAD(P)H-hydrate epimerase</fullName>
            <ecNumber evidence="17">5.1.99.6</ecNumber>
        </recommendedName>
    </domain>
</protein>
<dbReference type="InterPro" id="IPR030677">
    <property type="entry name" value="Nnr"/>
</dbReference>